<dbReference type="InterPro" id="IPR007750">
    <property type="entry name" value="DUF674"/>
</dbReference>
<dbReference type="PANTHER" id="PTHR33103">
    <property type="entry name" value="OS01G0153900 PROTEIN"/>
    <property type="match status" value="1"/>
</dbReference>
<dbReference type="Pfam" id="PF05056">
    <property type="entry name" value="DUF674"/>
    <property type="match status" value="2"/>
</dbReference>
<dbReference type="EMBL" id="PNBA02000007">
    <property type="protein sequence ID" value="KAG6419573.1"/>
    <property type="molecule type" value="Genomic_DNA"/>
</dbReference>
<dbReference type="PANTHER" id="PTHR33103:SF27">
    <property type="entry name" value="OS04G0594700 PROTEIN"/>
    <property type="match status" value="1"/>
</dbReference>
<reference evidence="1" key="2">
    <citation type="submission" date="2020-08" db="EMBL/GenBank/DDBJ databases">
        <title>Plant Genome Project.</title>
        <authorList>
            <person name="Zhang R.-G."/>
        </authorList>
    </citation>
    <scope>NUCLEOTIDE SEQUENCE</scope>
    <source>
        <strain evidence="1">Huo1</strain>
        <tissue evidence="1">Leaf</tissue>
    </source>
</reference>
<evidence type="ECO:0000313" key="2">
    <source>
        <dbReference type="Proteomes" id="UP000298416"/>
    </source>
</evidence>
<comment type="caution">
    <text evidence="1">The sequence shown here is derived from an EMBL/GenBank/DDBJ whole genome shotgun (WGS) entry which is preliminary data.</text>
</comment>
<dbReference type="AlphaFoldDB" id="A0A8X8XT47"/>
<dbReference type="Proteomes" id="UP000298416">
    <property type="component" value="Unassembled WGS sequence"/>
</dbReference>
<proteinExistence type="predicted"/>
<protein>
    <submittedName>
        <fullName evidence="1">Uncharacterized protein</fullName>
    </submittedName>
</protein>
<organism evidence="1">
    <name type="scientific">Salvia splendens</name>
    <name type="common">Scarlet sage</name>
    <dbReference type="NCBI Taxonomy" id="180675"/>
    <lineage>
        <taxon>Eukaryota</taxon>
        <taxon>Viridiplantae</taxon>
        <taxon>Streptophyta</taxon>
        <taxon>Embryophyta</taxon>
        <taxon>Tracheophyta</taxon>
        <taxon>Spermatophyta</taxon>
        <taxon>Magnoliopsida</taxon>
        <taxon>eudicotyledons</taxon>
        <taxon>Gunneridae</taxon>
        <taxon>Pentapetalae</taxon>
        <taxon>asterids</taxon>
        <taxon>lamiids</taxon>
        <taxon>Lamiales</taxon>
        <taxon>Lamiaceae</taxon>
        <taxon>Nepetoideae</taxon>
        <taxon>Mentheae</taxon>
        <taxon>Salviinae</taxon>
        <taxon>Salvia</taxon>
        <taxon>Salvia subgen. Calosphace</taxon>
        <taxon>core Calosphace</taxon>
    </lineage>
</organism>
<name>A0A8X8XT47_SALSN</name>
<sequence length="165" mass="18257">MTDASKDFKFTLKVMIDKKKKKVLFAESDCQFVDVLLSFLTLPLGRIIRALSDHYVEKAPTIGSLSNLYRSLACADNAYFVTEDAKKLLLNPRSPFEVEYGKLKPSICQIVSLLGITNMDEAEAFDVKIGFNQALSILKASLTSTSALTDALLNSMLIKQPKTEA</sequence>
<reference evidence="1" key="1">
    <citation type="submission" date="2018-01" db="EMBL/GenBank/DDBJ databases">
        <authorList>
            <person name="Mao J.F."/>
        </authorList>
    </citation>
    <scope>NUCLEOTIDE SEQUENCE</scope>
    <source>
        <strain evidence="1">Huo1</strain>
        <tissue evidence="1">Leaf</tissue>
    </source>
</reference>
<accession>A0A8X8XT47</accession>
<keyword evidence="2" id="KW-1185">Reference proteome</keyword>
<evidence type="ECO:0000313" key="1">
    <source>
        <dbReference type="EMBL" id="KAG6419573.1"/>
    </source>
</evidence>
<gene>
    <name evidence="1" type="ORF">SASPL_121795</name>
</gene>